<protein>
    <submittedName>
        <fullName evidence="1">Uncharacterized protein</fullName>
    </submittedName>
</protein>
<dbReference type="RefSeq" id="WP_100993376.1">
    <property type="nucleotide sequence ID" value="NZ_CP025096.1"/>
</dbReference>
<dbReference type="OrthoDB" id="9980143at2"/>
<dbReference type="KEGG" id="spir:CWM47_36325"/>
<evidence type="ECO:0000313" key="1">
    <source>
        <dbReference type="EMBL" id="AUD06842.1"/>
    </source>
</evidence>
<proteinExistence type="predicted"/>
<gene>
    <name evidence="1" type="ORF">CWM47_36325</name>
</gene>
<dbReference type="AlphaFoldDB" id="A0A2K8ZAD9"/>
<organism evidence="1 2">
    <name type="scientific">Spirosoma pollinicola</name>
    <dbReference type="NCBI Taxonomy" id="2057025"/>
    <lineage>
        <taxon>Bacteria</taxon>
        <taxon>Pseudomonadati</taxon>
        <taxon>Bacteroidota</taxon>
        <taxon>Cytophagia</taxon>
        <taxon>Cytophagales</taxon>
        <taxon>Cytophagaceae</taxon>
        <taxon>Spirosoma</taxon>
    </lineage>
</organism>
<accession>A0A2K8ZAD9</accession>
<evidence type="ECO:0000313" key="2">
    <source>
        <dbReference type="Proteomes" id="UP000232883"/>
    </source>
</evidence>
<name>A0A2K8ZAD9_9BACT</name>
<dbReference type="Proteomes" id="UP000232883">
    <property type="component" value="Chromosome"/>
</dbReference>
<keyword evidence="2" id="KW-1185">Reference proteome</keyword>
<sequence>MVDFEFQPLQEIVGVDSDTMYIVLEDFRELGLISQLNPMRAGTQIRLQSKAHTFFLRGGFAVEDALNEANIKRILYDLESLQKQLKPDQLDAFNKIASIASSIATVLTTFSDKN</sequence>
<reference evidence="1 2" key="1">
    <citation type="submission" date="2017-11" db="EMBL/GenBank/DDBJ databases">
        <title>Taxonomic description and genome sequences of Spirosoma HA7 sp. nov., isolated from pollen microhabitat of Corylus avellana.</title>
        <authorList>
            <person name="Ambika Manirajan B."/>
            <person name="Suarez C."/>
            <person name="Ratering S."/>
            <person name="Geissler-Plaum R."/>
            <person name="Cardinale M."/>
            <person name="Sylvia S."/>
        </authorList>
    </citation>
    <scope>NUCLEOTIDE SEQUENCE [LARGE SCALE GENOMIC DNA]</scope>
    <source>
        <strain evidence="1 2">HA7</strain>
    </source>
</reference>
<dbReference type="EMBL" id="CP025096">
    <property type="protein sequence ID" value="AUD06842.1"/>
    <property type="molecule type" value="Genomic_DNA"/>
</dbReference>